<evidence type="ECO:0000313" key="2">
    <source>
        <dbReference type="EMBL" id="KAJ8947354.1"/>
    </source>
</evidence>
<sequence length="71" mass="8120">MKYEPTERKINSQTGGFKKASAAPRKKSGPKFELSEEQKVDIREAFDLFDSEGSGKIGRKRFKSCNKSTWF</sequence>
<evidence type="ECO:0008006" key="4">
    <source>
        <dbReference type="Google" id="ProtNLM"/>
    </source>
</evidence>
<feature type="region of interest" description="Disordered" evidence="1">
    <location>
        <begin position="1"/>
        <end position="35"/>
    </location>
</feature>
<dbReference type="AlphaFoldDB" id="A0AAV8Y889"/>
<protein>
    <recommendedName>
        <fullName evidence="4">EF-hand domain-containing protein</fullName>
    </recommendedName>
</protein>
<comment type="caution">
    <text evidence="2">The sequence shown here is derived from an EMBL/GenBank/DDBJ whole genome shotgun (WGS) entry which is preliminary data.</text>
</comment>
<gene>
    <name evidence="2" type="ORF">NQ318_002880</name>
</gene>
<dbReference type="Proteomes" id="UP001162162">
    <property type="component" value="Unassembled WGS sequence"/>
</dbReference>
<feature type="compositionally biased region" description="Basic and acidic residues" evidence="1">
    <location>
        <begin position="1"/>
        <end position="10"/>
    </location>
</feature>
<name>A0AAV8Y889_9CUCU</name>
<dbReference type="EMBL" id="JAPWTK010000163">
    <property type="protein sequence ID" value="KAJ8947354.1"/>
    <property type="molecule type" value="Genomic_DNA"/>
</dbReference>
<accession>A0AAV8Y889</accession>
<keyword evidence="3" id="KW-1185">Reference proteome</keyword>
<proteinExistence type="predicted"/>
<dbReference type="SUPFAM" id="SSF47473">
    <property type="entry name" value="EF-hand"/>
    <property type="match status" value="1"/>
</dbReference>
<reference evidence="2" key="1">
    <citation type="journal article" date="2023" name="Insect Mol. Biol.">
        <title>Genome sequencing provides insights into the evolution of gene families encoding plant cell wall-degrading enzymes in longhorned beetles.</title>
        <authorList>
            <person name="Shin N.R."/>
            <person name="Okamura Y."/>
            <person name="Kirsch R."/>
            <person name="Pauchet Y."/>
        </authorList>
    </citation>
    <scope>NUCLEOTIDE SEQUENCE</scope>
    <source>
        <strain evidence="2">AMC_N1</strain>
    </source>
</reference>
<dbReference type="InterPro" id="IPR011992">
    <property type="entry name" value="EF-hand-dom_pair"/>
</dbReference>
<organism evidence="2 3">
    <name type="scientific">Aromia moschata</name>
    <dbReference type="NCBI Taxonomy" id="1265417"/>
    <lineage>
        <taxon>Eukaryota</taxon>
        <taxon>Metazoa</taxon>
        <taxon>Ecdysozoa</taxon>
        <taxon>Arthropoda</taxon>
        <taxon>Hexapoda</taxon>
        <taxon>Insecta</taxon>
        <taxon>Pterygota</taxon>
        <taxon>Neoptera</taxon>
        <taxon>Endopterygota</taxon>
        <taxon>Coleoptera</taxon>
        <taxon>Polyphaga</taxon>
        <taxon>Cucujiformia</taxon>
        <taxon>Chrysomeloidea</taxon>
        <taxon>Cerambycidae</taxon>
        <taxon>Cerambycinae</taxon>
        <taxon>Callichromatini</taxon>
        <taxon>Aromia</taxon>
    </lineage>
</organism>
<evidence type="ECO:0000256" key="1">
    <source>
        <dbReference type="SAM" id="MobiDB-lite"/>
    </source>
</evidence>
<dbReference type="Gene3D" id="1.10.238.10">
    <property type="entry name" value="EF-hand"/>
    <property type="match status" value="1"/>
</dbReference>
<evidence type="ECO:0000313" key="3">
    <source>
        <dbReference type="Proteomes" id="UP001162162"/>
    </source>
</evidence>